<feature type="compositionally biased region" description="Low complexity" evidence="2">
    <location>
        <begin position="138"/>
        <end position="148"/>
    </location>
</feature>
<evidence type="ECO:0000313" key="4">
    <source>
        <dbReference type="EMBL" id="PKI72518.1"/>
    </source>
</evidence>
<reference evidence="5" key="1">
    <citation type="journal article" date="2017" name="Plant J.">
        <title>The pomegranate (Punica granatum L.) genome and the genomics of punicalagin biosynthesis.</title>
        <authorList>
            <person name="Qin G."/>
            <person name="Xu C."/>
            <person name="Ming R."/>
            <person name="Tang H."/>
            <person name="Guyot R."/>
            <person name="Kramer E.M."/>
            <person name="Hu Y."/>
            <person name="Yi X."/>
            <person name="Qi Y."/>
            <person name="Xu X."/>
            <person name="Gao Z."/>
            <person name="Pan H."/>
            <person name="Jian J."/>
            <person name="Tian Y."/>
            <person name="Yue Z."/>
            <person name="Xu Y."/>
        </authorList>
    </citation>
    <scope>NUCLEOTIDE SEQUENCE [LARGE SCALE GENOMIC DNA]</scope>
    <source>
        <strain evidence="5">cv. Dabenzi</strain>
    </source>
</reference>
<evidence type="ECO:0000313" key="3">
    <source>
        <dbReference type="EMBL" id="OWM63452.1"/>
    </source>
</evidence>
<dbReference type="GO" id="GO:0051783">
    <property type="term" value="P:regulation of nuclear division"/>
    <property type="evidence" value="ECO:0007669"/>
    <property type="project" value="InterPro"/>
</dbReference>
<sequence>MSVSRDRLVRPVDPAAEFALRRSLGIPRNEGDSLFESPIQQTTPEFLRAGGWLRVGSPRASSVPRGRGRERPPSSTLPSWYLRTPLSDITLISRAFARRRARLAEAQVHEADSLLLPGSSPLNPSLQLSGAPLEHEPSLVTPSSSPSVGTDNPLASDNCPPPIGNVSKILHDVANHPVASDNSECSVDVTDQPIASDDSKFLASRLQLSGAPLEHEPSLVTPSPSVDTDKPAASDNGPPTVVNVSKILAETADQPVASDNSECSVGSVSELTDKPVASDDCESLAPQKKLLNQIETVQKKVMDKLKKLKRTRAAKKAERERKVRILLSMR</sequence>
<dbReference type="OrthoDB" id="1916775at2759"/>
<feature type="region of interest" description="Disordered" evidence="2">
    <location>
        <begin position="212"/>
        <end position="238"/>
    </location>
</feature>
<dbReference type="AlphaFoldDB" id="A0A218VU77"/>
<reference evidence="4 6" key="3">
    <citation type="submission" date="2017-11" db="EMBL/GenBank/DDBJ databases">
        <title>De-novo sequencing of pomegranate (Punica granatum L.) genome.</title>
        <authorList>
            <person name="Akparov Z."/>
            <person name="Amiraslanov A."/>
            <person name="Hajiyeva S."/>
            <person name="Abbasov M."/>
            <person name="Kaur K."/>
            <person name="Hamwieh A."/>
            <person name="Solovyev V."/>
            <person name="Salamov A."/>
            <person name="Braich B."/>
            <person name="Kosarev P."/>
            <person name="Mahmoud A."/>
            <person name="Hajiyev E."/>
            <person name="Babayeva S."/>
            <person name="Izzatullayeva V."/>
            <person name="Mammadov A."/>
            <person name="Mammadov A."/>
            <person name="Sharifova S."/>
            <person name="Ojaghi J."/>
            <person name="Eynullazada K."/>
            <person name="Bayramov B."/>
            <person name="Abdulazimova A."/>
            <person name="Shahmuradov I."/>
        </authorList>
    </citation>
    <scope>NUCLEOTIDE SEQUENCE [LARGE SCALE GENOMIC DNA]</scope>
    <source>
        <strain evidence="4">AG2017</strain>
        <strain evidence="6">cv. AG2017</strain>
        <tissue evidence="4">Leaf</tissue>
    </source>
</reference>
<dbReference type="GO" id="GO:0005634">
    <property type="term" value="C:nucleus"/>
    <property type="evidence" value="ECO:0007669"/>
    <property type="project" value="InterPro"/>
</dbReference>
<comment type="caution">
    <text evidence="3">The sequence shown here is derived from an EMBL/GenBank/DDBJ whole genome shotgun (WGS) entry which is preliminary data.</text>
</comment>
<dbReference type="GeneID" id="116192901"/>
<feature type="region of interest" description="Disordered" evidence="2">
    <location>
        <begin position="57"/>
        <end position="79"/>
    </location>
</feature>
<dbReference type="Proteomes" id="UP000197138">
    <property type="component" value="Unassembled WGS sequence"/>
</dbReference>
<protein>
    <submittedName>
        <fullName evidence="3">Uncharacterized protein</fullName>
    </submittedName>
</protein>
<dbReference type="PANTHER" id="PTHR35119">
    <property type="entry name" value="PROTEIN POLYCHOME"/>
    <property type="match status" value="1"/>
</dbReference>
<evidence type="ECO:0000313" key="6">
    <source>
        <dbReference type="Proteomes" id="UP000233551"/>
    </source>
</evidence>
<name>A0A218VU77_PUNGR</name>
<evidence type="ECO:0000313" key="5">
    <source>
        <dbReference type="Proteomes" id="UP000197138"/>
    </source>
</evidence>
<evidence type="ECO:0000256" key="1">
    <source>
        <dbReference type="SAM" id="Coils"/>
    </source>
</evidence>
<dbReference type="EMBL" id="PGOL01000323">
    <property type="protein sequence ID" value="PKI72518.1"/>
    <property type="molecule type" value="Genomic_DNA"/>
</dbReference>
<reference evidence="3" key="2">
    <citation type="submission" date="2017-06" db="EMBL/GenBank/DDBJ databases">
        <title>The pomegranate genome and the genomics of punicalagin biosynthesis.</title>
        <authorList>
            <person name="Xu C."/>
        </authorList>
    </citation>
    <scope>NUCLEOTIDE SEQUENCE [LARGE SCALE GENOMIC DNA]</scope>
    <source>
        <tissue evidence="3">Fresh leaf</tissue>
    </source>
</reference>
<keyword evidence="6" id="KW-1185">Reference proteome</keyword>
<dbReference type="InterPro" id="IPR034590">
    <property type="entry name" value="POLYCHOME/GIG1"/>
</dbReference>
<proteinExistence type="predicted"/>
<evidence type="ECO:0000256" key="2">
    <source>
        <dbReference type="SAM" id="MobiDB-lite"/>
    </source>
</evidence>
<organism evidence="3 5">
    <name type="scientific">Punica granatum</name>
    <name type="common">Pomegranate</name>
    <dbReference type="NCBI Taxonomy" id="22663"/>
    <lineage>
        <taxon>Eukaryota</taxon>
        <taxon>Viridiplantae</taxon>
        <taxon>Streptophyta</taxon>
        <taxon>Embryophyta</taxon>
        <taxon>Tracheophyta</taxon>
        <taxon>Spermatophyta</taxon>
        <taxon>Magnoliopsida</taxon>
        <taxon>eudicotyledons</taxon>
        <taxon>Gunneridae</taxon>
        <taxon>Pentapetalae</taxon>
        <taxon>rosids</taxon>
        <taxon>malvids</taxon>
        <taxon>Myrtales</taxon>
        <taxon>Lythraceae</taxon>
        <taxon>Punica</taxon>
    </lineage>
</organism>
<feature type="region of interest" description="Disordered" evidence="2">
    <location>
        <begin position="125"/>
        <end position="167"/>
    </location>
</feature>
<feature type="coiled-coil region" evidence="1">
    <location>
        <begin position="291"/>
        <end position="318"/>
    </location>
</feature>
<gene>
    <name evidence="3" type="ORF">CDL15_Pgr022197</name>
    <name evidence="4" type="ORF">CRG98_007121</name>
</gene>
<dbReference type="Proteomes" id="UP000233551">
    <property type="component" value="Unassembled WGS sequence"/>
</dbReference>
<dbReference type="EMBL" id="MTKT01006103">
    <property type="protein sequence ID" value="OWM63452.1"/>
    <property type="molecule type" value="Genomic_DNA"/>
</dbReference>
<dbReference type="PANTHER" id="PTHR35119:SF1">
    <property type="entry name" value="PROTEIN POLYCHOME"/>
    <property type="match status" value="1"/>
</dbReference>
<keyword evidence="1" id="KW-0175">Coiled coil</keyword>
<accession>A0A218VU77</accession>